<evidence type="ECO:0000256" key="2">
    <source>
        <dbReference type="ARBA" id="ARBA00022448"/>
    </source>
</evidence>
<keyword evidence="3" id="KW-1003">Cell membrane</keyword>
<dbReference type="PROSITE" id="PS50893">
    <property type="entry name" value="ABC_TRANSPORTER_2"/>
    <property type="match status" value="2"/>
</dbReference>
<evidence type="ECO:0000256" key="4">
    <source>
        <dbReference type="ARBA" id="ARBA00022737"/>
    </source>
</evidence>
<dbReference type="Proteomes" id="UP000032279">
    <property type="component" value="Unassembled WGS sequence"/>
</dbReference>
<evidence type="ECO:0000256" key="1">
    <source>
        <dbReference type="ARBA" id="ARBA00004202"/>
    </source>
</evidence>
<dbReference type="RefSeq" id="WP_044009791.1">
    <property type="nucleotide sequence ID" value="NZ_AWTT01000001.1"/>
</dbReference>
<dbReference type="FunFam" id="3.40.50.300:FF:000127">
    <property type="entry name" value="Ribose import ATP-binding protein RbsA"/>
    <property type="match status" value="1"/>
</dbReference>
<dbReference type="PANTHER" id="PTHR43790:SF4">
    <property type="entry name" value="GUANOSINE IMPORT ATP-BINDING PROTEIN NUPO"/>
    <property type="match status" value="1"/>
</dbReference>
<reference evidence="10 11" key="1">
    <citation type="submission" date="2013-08" db="EMBL/GenBank/DDBJ databases">
        <title>Lactobacillus wasatchii sp. WDC04, a late gas producing bacteria isolated from aged chedder cheese.</title>
        <authorList>
            <person name="Oberg C.J."/>
            <person name="Culumber M."/>
            <person name="McMahon D.J."/>
            <person name="Broadbent J.R."/>
            <person name="Oberg T.S."/>
            <person name="Ortaki F."/>
        </authorList>
    </citation>
    <scope>NUCLEOTIDE SEQUENCE [LARGE SCALE GENOMIC DNA]</scope>
    <source>
        <strain evidence="10 11">WDC04</strain>
    </source>
</reference>
<dbReference type="InterPro" id="IPR027417">
    <property type="entry name" value="P-loop_NTPase"/>
</dbReference>
<keyword evidence="5" id="KW-0547">Nucleotide-binding</keyword>
<evidence type="ECO:0000313" key="11">
    <source>
        <dbReference type="Proteomes" id="UP000032279"/>
    </source>
</evidence>
<dbReference type="PATRIC" id="fig|1335616.4.peg.35"/>
<organism evidence="10 11">
    <name type="scientific">Paucilactobacillus wasatchensis</name>
    <dbReference type="NCBI Taxonomy" id="1335616"/>
    <lineage>
        <taxon>Bacteria</taxon>
        <taxon>Bacillati</taxon>
        <taxon>Bacillota</taxon>
        <taxon>Bacilli</taxon>
        <taxon>Lactobacillales</taxon>
        <taxon>Lactobacillaceae</taxon>
        <taxon>Paucilactobacillus</taxon>
    </lineage>
</organism>
<comment type="subcellular location">
    <subcellularLocation>
        <location evidence="1">Cell membrane</location>
        <topology evidence="1">Peripheral membrane protein</topology>
    </subcellularLocation>
</comment>
<feature type="domain" description="ABC transporter" evidence="9">
    <location>
        <begin position="257"/>
        <end position="500"/>
    </location>
</feature>
<dbReference type="PROSITE" id="PS00211">
    <property type="entry name" value="ABC_TRANSPORTER_1"/>
    <property type="match status" value="2"/>
</dbReference>
<dbReference type="CDD" id="cd03215">
    <property type="entry name" value="ABC_Carb_Monos_II"/>
    <property type="match status" value="1"/>
</dbReference>
<evidence type="ECO:0000256" key="6">
    <source>
        <dbReference type="ARBA" id="ARBA00022840"/>
    </source>
</evidence>
<evidence type="ECO:0000256" key="7">
    <source>
        <dbReference type="ARBA" id="ARBA00022967"/>
    </source>
</evidence>
<dbReference type="AlphaFoldDB" id="A0A0D0Y7Q6"/>
<keyword evidence="4" id="KW-0677">Repeat</keyword>
<gene>
    <name evidence="10" type="ORF">WDC_0035</name>
</gene>
<keyword evidence="11" id="KW-1185">Reference proteome</keyword>
<dbReference type="PANTHER" id="PTHR43790">
    <property type="entry name" value="CARBOHYDRATE TRANSPORT ATP-BINDING PROTEIN MG119-RELATED"/>
    <property type="match status" value="1"/>
</dbReference>
<dbReference type="Pfam" id="PF00005">
    <property type="entry name" value="ABC_tran"/>
    <property type="match status" value="2"/>
</dbReference>
<dbReference type="SUPFAM" id="SSF52540">
    <property type="entry name" value="P-loop containing nucleoside triphosphate hydrolases"/>
    <property type="match status" value="2"/>
</dbReference>
<dbReference type="InterPro" id="IPR003439">
    <property type="entry name" value="ABC_transporter-like_ATP-bd"/>
</dbReference>
<evidence type="ECO:0000313" key="10">
    <source>
        <dbReference type="EMBL" id="KIS04298.1"/>
    </source>
</evidence>
<dbReference type="STRING" id="1335616.WDC_0035"/>
<evidence type="ECO:0000256" key="5">
    <source>
        <dbReference type="ARBA" id="ARBA00022741"/>
    </source>
</evidence>
<dbReference type="InterPro" id="IPR003593">
    <property type="entry name" value="AAA+_ATPase"/>
</dbReference>
<keyword evidence="6 10" id="KW-0067">ATP-binding</keyword>
<dbReference type="GO" id="GO:0005886">
    <property type="term" value="C:plasma membrane"/>
    <property type="evidence" value="ECO:0007669"/>
    <property type="project" value="UniProtKB-SubCell"/>
</dbReference>
<dbReference type="CDD" id="cd03216">
    <property type="entry name" value="ABC_Carb_Monos_I"/>
    <property type="match status" value="1"/>
</dbReference>
<dbReference type="SMART" id="SM00382">
    <property type="entry name" value="AAA"/>
    <property type="match status" value="2"/>
</dbReference>
<proteinExistence type="predicted"/>
<protein>
    <submittedName>
        <fullName evidence="10">Putative deoxyribose-specific ABC transporter, ATP-binding protein</fullName>
    </submittedName>
</protein>
<keyword evidence="7" id="KW-1278">Translocase</keyword>
<dbReference type="GO" id="GO:0005524">
    <property type="term" value="F:ATP binding"/>
    <property type="evidence" value="ECO:0007669"/>
    <property type="project" value="UniProtKB-KW"/>
</dbReference>
<feature type="domain" description="ABC transporter" evidence="9">
    <location>
        <begin position="5"/>
        <end position="240"/>
    </location>
</feature>
<accession>A0A0D0Y7Q6</accession>
<evidence type="ECO:0000256" key="3">
    <source>
        <dbReference type="ARBA" id="ARBA00022475"/>
    </source>
</evidence>
<keyword evidence="8" id="KW-0472">Membrane</keyword>
<dbReference type="InterPro" id="IPR050107">
    <property type="entry name" value="ABC_carbohydrate_import_ATPase"/>
</dbReference>
<comment type="caution">
    <text evidence="10">The sequence shown here is derived from an EMBL/GenBank/DDBJ whole genome shotgun (WGS) entry which is preliminary data.</text>
</comment>
<keyword evidence="2" id="KW-0813">Transport</keyword>
<sequence>MTEVVKMNHITKQFGAFKANDDISLTLHSGEILALLGENGAGKSTIMNVLSGLLQPTSGTIEINGVTTKLTGPRQAKQIGIGMVHQHFMLIPAFTVLENIILGDEPTKLGRIDYQQARSTIQALIEKYQLNLDLNAKVENISVGMQQRVEIVKALYRQATVLIFDEPTAALTPQEIEEIILIFKQLAKEGKALIFITHKLAEIKQIADNCIVIRAGKVIKKLPVENVSENELAELMVGHPMNGQLTRESIKESKPVLEVSELTVKHQQQIKVKGLNLTVNAGEIVGIAGVDGNGQTELIDAISGLIKIQAGSIKIAGRDVTRQSPRKVNESGLGVIPEDRQNVGLILPLTLAENLVLKTYYQPQFNRHGLLDYGKINQRAGELIKNFDIRSQSEKETAGELSGGNQQKVIIARELADHPQVLIAANPTRGVDVGAIEYIQQQLMDERNHGCGILLVSFELDEILKLSDRVLVMHRGEIVGEIDPKTTNSQELGLLMAGKRQTVGGK</sequence>
<name>A0A0D0Y7Q6_9LACO</name>
<dbReference type="InterPro" id="IPR017871">
    <property type="entry name" value="ABC_transporter-like_CS"/>
</dbReference>
<dbReference type="GO" id="GO:0016887">
    <property type="term" value="F:ATP hydrolysis activity"/>
    <property type="evidence" value="ECO:0007669"/>
    <property type="project" value="InterPro"/>
</dbReference>
<dbReference type="EMBL" id="AWTT01000001">
    <property type="protein sequence ID" value="KIS04298.1"/>
    <property type="molecule type" value="Genomic_DNA"/>
</dbReference>
<evidence type="ECO:0000256" key="8">
    <source>
        <dbReference type="ARBA" id="ARBA00023136"/>
    </source>
</evidence>
<evidence type="ECO:0000259" key="9">
    <source>
        <dbReference type="PROSITE" id="PS50893"/>
    </source>
</evidence>
<dbReference type="Gene3D" id="3.40.50.300">
    <property type="entry name" value="P-loop containing nucleotide triphosphate hydrolases"/>
    <property type="match status" value="2"/>
</dbReference>